<dbReference type="PANTHER" id="PTHR10954">
    <property type="entry name" value="RIBONUCLEASE H2 SUBUNIT A"/>
    <property type="match status" value="1"/>
</dbReference>
<dbReference type="GO" id="GO:0004523">
    <property type="term" value="F:RNA-DNA hybrid ribonuclease activity"/>
    <property type="evidence" value="ECO:0007669"/>
    <property type="project" value="UniProtKB-UniRule"/>
</dbReference>
<keyword evidence="6" id="KW-0963">Cytoplasm</keyword>
<keyword evidence="10 12" id="KW-0378">Hydrolase</keyword>
<keyword evidence="8 12" id="KW-0479">Metal-binding</keyword>
<evidence type="ECO:0000313" key="16">
    <source>
        <dbReference type="Proteomes" id="UP000034246"/>
    </source>
</evidence>
<comment type="cofactor">
    <cofactor evidence="12">
        <name>Mn(2+)</name>
        <dbReference type="ChEBI" id="CHEBI:29035"/>
    </cofactor>
    <cofactor evidence="12">
        <name>Mg(2+)</name>
        <dbReference type="ChEBI" id="CHEBI:18420"/>
    </cofactor>
    <text evidence="12">Manganese or magnesium. Binds 1 divalent metal ion per monomer in the absence of substrate. May bind a second metal ion after substrate binding.</text>
</comment>
<gene>
    <name evidence="15" type="ORF">UT39_C0015G0002</name>
</gene>
<dbReference type="GO" id="GO:0005737">
    <property type="term" value="C:cytoplasm"/>
    <property type="evidence" value="ECO:0007669"/>
    <property type="project" value="UniProtKB-SubCell"/>
</dbReference>
<comment type="cofactor">
    <cofactor evidence="2">
        <name>Mg(2+)</name>
        <dbReference type="ChEBI" id="CHEBI:18420"/>
    </cofactor>
</comment>
<protein>
    <recommendedName>
        <fullName evidence="13">Ribonuclease</fullName>
        <ecNumber evidence="13">3.1.26.4</ecNumber>
    </recommendedName>
</protein>
<feature type="binding site" evidence="12">
    <location>
        <position position="133"/>
    </location>
    <ligand>
        <name>a divalent metal cation</name>
        <dbReference type="ChEBI" id="CHEBI:60240"/>
    </ligand>
</feature>
<evidence type="ECO:0000256" key="10">
    <source>
        <dbReference type="ARBA" id="ARBA00022801"/>
    </source>
</evidence>
<dbReference type="InterPro" id="IPR012337">
    <property type="entry name" value="RNaseH-like_sf"/>
</dbReference>
<evidence type="ECO:0000256" key="2">
    <source>
        <dbReference type="ARBA" id="ARBA00001946"/>
    </source>
</evidence>
<evidence type="ECO:0000256" key="8">
    <source>
        <dbReference type="ARBA" id="ARBA00022723"/>
    </source>
</evidence>
<dbReference type="PANTHER" id="PTHR10954:SF18">
    <property type="entry name" value="RIBONUCLEASE HII"/>
    <property type="match status" value="1"/>
</dbReference>
<sequence length="243" mass="27518">MSYPNFHFENSVWKRGYGLVAGLDEVGRGAFAGPVVSGCVVFERNFSKNKNSIFATQKLNGIKIDDSKKLSAKQREEASNWIKENALTWGIGEASAREIDKLGIVKATNRAMRRAIGNANQRLHDPIQFLLIDAFYLPYAKGIPRPVKRKRRHKVNEKWRSNLSSGLQKAIVKGDEKSYSIAAASIVAKVYRDDLMVKLGRKNKYRKYAWGKNVGYGTRSHRDAIKKLGINVYHRRSFCKIIG</sequence>
<accession>A0A0G0N3I4</accession>
<evidence type="ECO:0000256" key="11">
    <source>
        <dbReference type="ARBA" id="ARBA00023211"/>
    </source>
</evidence>
<evidence type="ECO:0000256" key="1">
    <source>
        <dbReference type="ARBA" id="ARBA00000077"/>
    </source>
</evidence>
<feature type="domain" description="RNase H type-2" evidence="14">
    <location>
        <begin position="18"/>
        <end position="243"/>
    </location>
</feature>
<name>A0A0G0N3I4_9BACT</name>
<comment type="catalytic activity">
    <reaction evidence="1 12 13">
        <text>Endonucleolytic cleavage to 5'-phosphomonoester.</text>
        <dbReference type="EC" id="3.1.26.4"/>
    </reaction>
</comment>
<comment type="subcellular location">
    <subcellularLocation>
        <location evidence="4">Cytoplasm</location>
    </subcellularLocation>
</comment>
<evidence type="ECO:0000256" key="12">
    <source>
        <dbReference type="PROSITE-ProRule" id="PRU01319"/>
    </source>
</evidence>
<keyword evidence="9 12" id="KW-0255">Endonuclease</keyword>
<evidence type="ECO:0000256" key="7">
    <source>
        <dbReference type="ARBA" id="ARBA00022722"/>
    </source>
</evidence>
<evidence type="ECO:0000259" key="14">
    <source>
        <dbReference type="PROSITE" id="PS51975"/>
    </source>
</evidence>
<dbReference type="PATRIC" id="fig|1618550.3.peg.868"/>
<dbReference type="CDD" id="cd07182">
    <property type="entry name" value="RNase_HII_bacteria_HII_like"/>
    <property type="match status" value="1"/>
</dbReference>
<evidence type="ECO:0000256" key="13">
    <source>
        <dbReference type="RuleBase" id="RU003515"/>
    </source>
</evidence>
<dbReference type="EMBL" id="LBWP01000015">
    <property type="protein sequence ID" value="KKR10789.1"/>
    <property type="molecule type" value="Genomic_DNA"/>
</dbReference>
<dbReference type="NCBIfam" id="NF000595">
    <property type="entry name" value="PRK00015.1-3"/>
    <property type="match status" value="1"/>
</dbReference>
<feature type="binding site" evidence="12">
    <location>
        <position position="25"/>
    </location>
    <ligand>
        <name>a divalent metal cation</name>
        <dbReference type="ChEBI" id="CHEBI:60240"/>
    </ligand>
</feature>
<evidence type="ECO:0000256" key="9">
    <source>
        <dbReference type="ARBA" id="ARBA00022759"/>
    </source>
</evidence>
<dbReference type="SUPFAM" id="SSF53098">
    <property type="entry name" value="Ribonuclease H-like"/>
    <property type="match status" value="1"/>
</dbReference>
<dbReference type="InterPro" id="IPR036397">
    <property type="entry name" value="RNaseH_sf"/>
</dbReference>
<dbReference type="GO" id="GO:0003723">
    <property type="term" value="F:RNA binding"/>
    <property type="evidence" value="ECO:0007669"/>
    <property type="project" value="UniProtKB-UniRule"/>
</dbReference>
<feature type="binding site" evidence="12">
    <location>
        <position position="24"/>
    </location>
    <ligand>
        <name>a divalent metal cation</name>
        <dbReference type="ChEBI" id="CHEBI:60240"/>
    </ligand>
</feature>
<dbReference type="EC" id="3.1.26.4" evidence="13"/>
<comment type="function">
    <text evidence="3 13">Endonuclease that specifically degrades the RNA of RNA-DNA hybrids.</text>
</comment>
<dbReference type="InterPro" id="IPR022898">
    <property type="entry name" value="RNase_HII"/>
</dbReference>
<dbReference type="InterPro" id="IPR024567">
    <property type="entry name" value="RNase_HII/HIII_dom"/>
</dbReference>
<evidence type="ECO:0000313" key="15">
    <source>
        <dbReference type="EMBL" id="KKR10789.1"/>
    </source>
</evidence>
<dbReference type="AlphaFoldDB" id="A0A0G0N3I4"/>
<keyword evidence="7 12" id="KW-0540">Nuclease</keyword>
<reference evidence="15 16" key="1">
    <citation type="journal article" date="2015" name="Nature">
        <title>rRNA introns, odd ribosomes, and small enigmatic genomes across a large radiation of phyla.</title>
        <authorList>
            <person name="Brown C.T."/>
            <person name="Hug L.A."/>
            <person name="Thomas B.C."/>
            <person name="Sharon I."/>
            <person name="Castelle C.J."/>
            <person name="Singh A."/>
            <person name="Wilkins M.J."/>
            <person name="Williams K.H."/>
            <person name="Banfield J.F."/>
        </authorList>
    </citation>
    <scope>NUCLEOTIDE SEQUENCE [LARGE SCALE GENOMIC DNA]</scope>
</reference>
<comment type="caution">
    <text evidence="15">The sequence shown here is derived from an EMBL/GenBank/DDBJ whole genome shotgun (WGS) entry which is preliminary data.</text>
</comment>
<evidence type="ECO:0000256" key="4">
    <source>
        <dbReference type="ARBA" id="ARBA00004496"/>
    </source>
</evidence>
<dbReference type="GO" id="GO:0006298">
    <property type="term" value="P:mismatch repair"/>
    <property type="evidence" value="ECO:0007669"/>
    <property type="project" value="TreeGrafter"/>
</dbReference>
<comment type="similarity">
    <text evidence="5 13">Belongs to the RNase HII family.</text>
</comment>
<dbReference type="GO" id="GO:0032299">
    <property type="term" value="C:ribonuclease H2 complex"/>
    <property type="evidence" value="ECO:0007669"/>
    <property type="project" value="TreeGrafter"/>
</dbReference>
<dbReference type="STRING" id="1618550.UT39_C0015G0002"/>
<dbReference type="Proteomes" id="UP000034246">
    <property type="component" value="Unassembled WGS sequence"/>
</dbReference>
<evidence type="ECO:0000256" key="6">
    <source>
        <dbReference type="ARBA" id="ARBA00022490"/>
    </source>
</evidence>
<dbReference type="Gene3D" id="3.30.420.10">
    <property type="entry name" value="Ribonuclease H-like superfamily/Ribonuclease H"/>
    <property type="match status" value="1"/>
</dbReference>
<dbReference type="GO" id="GO:0043137">
    <property type="term" value="P:DNA replication, removal of RNA primer"/>
    <property type="evidence" value="ECO:0007669"/>
    <property type="project" value="TreeGrafter"/>
</dbReference>
<keyword evidence="11" id="KW-0464">Manganese</keyword>
<proteinExistence type="inferred from homology"/>
<dbReference type="Pfam" id="PF01351">
    <property type="entry name" value="RNase_HII"/>
    <property type="match status" value="1"/>
</dbReference>
<dbReference type="InterPro" id="IPR001352">
    <property type="entry name" value="RNase_HII/HIII"/>
</dbReference>
<dbReference type="PROSITE" id="PS51975">
    <property type="entry name" value="RNASE_H_2"/>
    <property type="match status" value="1"/>
</dbReference>
<dbReference type="GO" id="GO:0046872">
    <property type="term" value="F:metal ion binding"/>
    <property type="evidence" value="ECO:0007669"/>
    <property type="project" value="UniProtKB-KW"/>
</dbReference>
<evidence type="ECO:0000256" key="5">
    <source>
        <dbReference type="ARBA" id="ARBA00007383"/>
    </source>
</evidence>
<organism evidence="15 16">
    <name type="scientific">Candidatus Woesebacteria bacterium GW2011_GWA1_39_21</name>
    <dbReference type="NCBI Taxonomy" id="1618550"/>
    <lineage>
        <taxon>Bacteria</taxon>
        <taxon>Candidatus Woeseibacteriota</taxon>
    </lineage>
</organism>
<evidence type="ECO:0000256" key="3">
    <source>
        <dbReference type="ARBA" id="ARBA00004065"/>
    </source>
</evidence>